<reference evidence="15 21" key="3">
    <citation type="submission" date="2020-04" db="EMBL/GenBank/DDBJ databases">
        <authorList>
            <person name="Hitch T.C.A."/>
            <person name="Wylensek D."/>
            <person name="Clavel T."/>
        </authorList>
    </citation>
    <scope>NUCLEOTIDE SEQUENCE [LARGE SCALE GENOMIC DNA]</scope>
    <source>
        <strain evidence="15 21">WB01_NA02</strain>
    </source>
</reference>
<evidence type="ECO:0000256" key="4">
    <source>
        <dbReference type="ARBA" id="ARBA00022517"/>
    </source>
</evidence>
<reference evidence="17 20" key="1">
    <citation type="submission" date="2016-05" db="EMBL/GenBank/DDBJ databases">
        <title>Microbial solvent formation.</title>
        <authorList>
            <person name="Poehlein A."/>
            <person name="Montoya Solano J.D."/>
            <person name="Flitsch S."/>
            <person name="Krabben P."/>
            <person name="Duerre P."/>
            <person name="Daniel R."/>
        </authorList>
    </citation>
    <scope>NUCLEOTIDE SEQUENCE [LARGE SCALE GENOMIC DNA]</scope>
    <source>
        <strain evidence="17 20">DSM 53</strain>
    </source>
</reference>
<dbReference type="Proteomes" id="UP001193748">
    <property type="component" value="Unassembled WGS sequence"/>
</dbReference>
<comment type="similarity">
    <text evidence="1 10 11 12">Belongs to the TRAFAC class TrmE-Era-EngA-EngB-Septin-like GTPase superfamily. Era GTPase family.</text>
</comment>
<reference evidence="16" key="5">
    <citation type="journal article" date="2022" name="Nat. Biotechnol.">
        <title>Carbon-negative production of acetone and isopropanol by gas fermentation at industrial pilot scale.</title>
        <authorList>
            <person name="Liew F.E."/>
            <person name="Nogle R."/>
            <person name="Abdalla T."/>
            <person name="Rasor B.J."/>
            <person name="Canter C."/>
            <person name="Jensen R.O."/>
            <person name="Wang L."/>
            <person name="Strutz J."/>
            <person name="Chirania P."/>
            <person name="De Tissera S."/>
            <person name="Mueller A.P."/>
            <person name="Ruan Z."/>
            <person name="Gao A."/>
            <person name="Tran L."/>
            <person name="Engle N.L."/>
            <person name="Bromley J.C."/>
            <person name="Daniell J."/>
            <person name="Conrado R."/>
            <person name="Tschaplinski T.J."/>
            <person name="Giannone R.J."/>
            <person name="Hettich R.L."/>
            <person name="Karim A.S."/>
            <person name="Simpson S.D."/>
            <person name="Brown S.D."/>
            <person name="Leang C."/>
            <person name="Jewett M.C."/>
            <person name="Kopke M."/>
        </authorList>
    </citation>
    <scope>NUCLEOTIDE SEQUENCE</scope>
    <source>
        <strain evidence="16">DJ080</strain>
    </source>
</reference>
<dbReference type="SUPFAM" id="SSF54814">
    <property type="entry name" value="Prokaryotic type KH domain (KH-domain type II)"/>
    <property type="match status" value="1"/>
</dbReference>
<dbReference type="InterPro" id="IPR005662">
    <property type="entry name" value="GTPase_Era-like"/>
</dbReference>
<feature type="region of interest" description="G2" evidence="11">
    <location>
        <begin position="37"/>
        <end position="41"/>
    </location>
</feature>
<dbReference type="InterPro" id="IPR027417">
    <property type="entry name" value="P-loop_NTPase"/>
</dbReference>
<evidence type="ECO:0000256" key="7">
    <source>
        <dbReference type="ARBA" id="ARBA00022884"/>
    </source>
</evidence>
<dbReference type="Pfam" id="PF01926">
    <property type="entry name" value="MMR_HSR1"/>
    <property type="match status" value="1"/>
</dbReference>
<evidence type="ECO:0000256" key="12">
    <source>
        <dbReference type="RuleBase" id="RU003761"/>
    </source>
</evidence>
<evidence type="ECO:0000259" key="13">
    <source>
        <dbReference type="PROSITE" id="PS50823"/>
    </source>
</evidence>
<evidence type="ECO:0000256" key="8">
    <source>
        <dbReference type="ARBA" id="ARBA00023134"/>
    </source>
</evidence>
<feature type="domain" description="Era-type G" evidence="14">
    <location>
        <begin position="3"/>
        <end position="170"/>
    </location>
</feature>
<keyword evidence="9 10" id="KW-0472">Membrane</keyword>
<dbReference type="NCBIfam" id="TIGR00436">
    <property type="entry name" value="era"/>
    <property type="match status" value="1"/>
</dbReference>
<organism evidence="17 20">
    <name type="scientific">Clostridium beijerinckii</name>
    <name type="common">Clostridium MP</name>
    <dbReference type="NCBI Taxonomy" id="1520"/>
    <lineage>
        <taxon>Bacteria</taxon>
        <taxon>Bacillati</taxon>
        <taxon>Bacillota</taxon>
        <taxon>Clostridia</taxon>
        <taxon>Eubacteriales</taxon>
        <taxon>Clostridiaceae</taxon>
        <taxon>Clostridium</taxon>
    </lineage>
</organism>
<dbReference type="InterPro" id="IPR015946">
    <property type="entry name" value="KH_dom-like_a/b"/>
</dbReference>
<feature type="region of interest" description="G5" evidence="11">
    <location>
        <begin position="149"/>
        <end position="151"/>
    </location>
</feature>
<reference evidence="18 19" key="2">
    <citation type="submission" date="2017-02" db="EMBL/GenBank/DDBJ databases">
        <title>Genome sequence of Clostridium beijerinckii Br21.</title>
        <authorList>
            <person name="Fonseca B.C."/>
            <person name="Guazzaroni M.E."/>
            <person name="Riano-Pachon D.M."/>
            <person name="Reginatto V."/>
        </authorList>
    </citation>
    <scope>NUCLEOTIDE SEQUENCE [LARGE SCALE GENOMIC DNA]</scope>
    <source>
        <strain evidence="18 19">Br21</strain>
    </source>
</reference>
<keyword evidence="6 10" id="KW-0547">Nucleotide-binding</keyword>
<dbReference type="FunFam" id="3.30.300.20:FF:000003">
    <property type="entry name" value="GTPase Era"/>
    <property type="match status" value="1"/>
</dbReference>
<evidence type="ECO:0000256" key="1">
    <source>
        <dbReference type="ARBA" id="ARBA00007921"/>
    </source>
</evidence>
<dbReference type="InterPro" id="IPR005225">
    <property type="entry name" value="Small_GTP-bd"/>
</dbReference>
<gene>
    <name evidence="17" type="primary">era_2</name>
    <name evidence="10" type="synonym">era</name>
    <name evidence="16" type="ORF">B0H41_003197</name>
    <name evidence="18" type="ORF">CBEIBR21_18140</name>
    <name evidence="17" type="ORF">CLBCK_13950</name>
    <name evidence="15" type="ORF">HF849_01585</name>
</gene>
<dbReference type="Pfam" id="PF07650">
    <property type="entry name" value="KH_2"/>
    <property type="match status" value="1"/>
</dbReference>
<dbReference type="GO" id="GO:0070181">
    <property type="term" value="F:small ribosomal subunit rRNA binding"/>
    <property type="evidence" value="ECO:0007669"/>
    <property type="project" value="UniProtKB-UniRule"/>
</dbReference>
<accession>A0A1S8SBE0</accession>
<dbReference type="InterPro" id="IPR030388">
    <property type="entry name" value="G_ERA_dom"/>
</dbReference>
<comment type="subunit">
    <text evidence="10">Monomer.</text>
</comment>
<dbReference type="InterPro" id="IPR004044">
    <property type="entry name" value="KH_dom_type_2"/>
</dbReference>
<evidence type="ECO:0000313" key="19">
    <source>
        <dbReference type="Proteomes" id="UP000190959"/>
    </source>
</evidence>
<evidence type="ECO:0000313" key="21">
    <source>
        <dbReference type="Proteomes" id="UP000587880"/>
    </source>
</evidence>
<keyword evidence="8 10" id="KW-0342">GTP-binding</keyword>
<evidence type="ECO:0000256" key="6">
    <source>
        <dbReference type="ARBA" id="ARBA00022741"/>
    </source>
</evidence>
<keyword evidence="3 10" id="KW-1003">Cell membrane</keyword>
<dbReference type="GO" id="GO:0003924">
    <property type="term" value="F:GTPase activity"/>
    <property type="evidence" value="ECO:0007669"/>
    <property type="project" value="UniProtKB-UniRule"/>
</dbReference>
<evidence type="ECO:0000313" key="20">
    <source>
        <dbReference type="Proteomes" id="UP000190973"/>
    </source>
</evidence>
<dbReference type="GO" id="GO:0005525">
    <property type="term" value="F:GTP binding"/>
    <property type="evidence" value="ECO:0007669"/>
    <property type="project" value="UniProtKB-UniRule"/>
</dbReference>
<dbReference type="NCBIfam" id="TIGR00231">
    <property type="entry name" value="small_GTP"/>
    <property type="match status" value="1"/>
</dbReference>
<proteinExistence type="inferred from homology"/>
<dbReference type="Proteomes" id="UP000190959">
    <property type="component" value="Unassembled WGS sequence"/>
</dbReference>
<dbReference type="EMBL" id="MWMH01000006">
    <property type="protein sequence ID" value="OOP72168.1"/>
    <property type="molecule type" value="Genomic_DNA"/>
</dbReference>
<dbReference type="EMBL" id="JABSWW010000001">
    <property type="protein sequence ID" value="NRT89518.1"/>
    <property type="molecule type" value="Genomic_DNA"/>
</dbReference>
<dbReference type="NCBIfam" id="NF000908">
    <property type="entry name" value="PRK00089.1"/>
    <property type="match status" value="1"/>
</dbReference>
<comment type="function">
    <text evidence="10">An essential GTPase that binds both GDP and GTP, with rapid nucleotide exchange. Plays a role in 16S rRNA processing and 30S ribosomal subunit biogenesis and possibly also in cell cycle regulation and energy metabolism.</text>
</comment>
<dbReference type="PANTHER" id="PTHR42698:SF1">
    <property type="entry name" value="GTPASE ERA, MITOCHONDRIAL"/>
    <property type="match status" value="1"/>
</dbReference>
<dbReference type="GO" id="GO:0043024">
    <property type="term" value="F:ribosomal small subunit binding"/>
    <property type="evidence" value="ECO:0007669"/>
    <property type="project" value="TreeGrafter"/>
</dbReference>
<dbReference type="Gene3D" id="3.30.300.20">
    <property type="match status" value="1"/>
</dbReference>
<name>A0A1S8SBE0_CLOBE</name>
<dbReference type="CDD" id="cd22534">
    <property type="entry name" value="KH-II_Era"/>
    <property type="match status" value="1"/>
</dbReference>
<evidence type="ECO:0000313" key="15">
    <source>
        <dbReference type="EMBL" id="NMF03447.1"/>
    </source>
</evidence>
<dbReference type="GO" id="GO:0005886">
    <property type="term" value="C:plasma membrane"/>
    <property type="evidence" value="ECO:0007669"/>
    <property type="project" value="UniProtKB-SubCell"/>
</dbReference>
<dbReference type="EMBL" id="JABAGD010000002">
    <property type="protein sequence ID" value="NMF03447.1"/>
    <property type="molecule type" value="Genomic_DNA"/>
</dbReference>
<sequence>MFKSGFVTIVGRPNVGKSTLLNYIMGEKLSIVSNKPQTTRNNIQTILTGDDYQMIFVDTPGIHKPKHKLGEYMVNSAKESTKDVDLVLFLTNPDEEIGKGDKFILETLRDKKCPVFLVLNKVDESTQDRVAKSLEMYAKEFKFAEIIPISAIKGKNVDVLVELMKKAMPEGPKYYPDDMITDVQEKFVVSEIIREKALRTLRDEVPHGIAVDIIQMKQNEIGTYHIEVDLICEKDSHKGIIIGKNGQTLKRIGENSRYELERFLRSKVNLKIWVKVRKEWRDNQLLLKELGYKANSKK</sequence>
<dbReference type="Proteomes" id="UP000587880">
    <property type="component" value="Unassembled WGS sequence"/>
</dbReference>
<dbReference type="EMBL" id="LZZI01000018">
    <property type="protein sequence ID" value="OOM62926.1"/>
    <property type="molecule type" value="Genomic_DNA"/>
</dbReference>
<dbReference type="PROSITE" id="PS50823">
    <property type="entry name" value="KH_TYPE_2"/>
    <property type="match status" value="1"/>
</dbReference>
<dbReference type="HAMAP" id="MF_00367">
    <property type="entry name" value="GTPase_Era"/>
    <property type="match status" value="1"/>
</dbReference>
<dbReference type="InterPro" id="IPR009019">
    <property type="entry name" value="KH_sf_prok-type"/>
</dbReference>
<dbReference type="RefSeq" id="WP_077838093.1">
    <property type="nucleotide sequence ID" value="NZ_CP107022.1"/>
</dbReference>
<evidence type="ECO:0000313" key="17">
    <source>
        <dbReference type="EMBL" id="OOM62926.1"/>
    </source>
</evidence>
<keyword evidence="10" id="KW-0963">Cytoplasm</keyword>
<feature type="region of interest" description="G3" evidence="11">
    <location>
        <begin position="58"/>
        <end position="61"/>
    </location>
</feature>
<evidence type="ECO:0000313" key="18">
    <source>
        <dbReference type="EMBL" id="OOP72168.1"/>
    </source>
</evidence>
<keyword evidence="5 10" id="KW-0699">rRNA-binding</keyword>
<dbReference type="InterPro" id="IPR006073">
    <property type="entry name" value="GTP-bd"/>
</dbReference>
<dbReference type="GO" id="GO:0005829">
    <property type="term" value="C:cytosol"/>
    <property type="evidence" value="ECO:0007669"/>
    <property type="project" value="TreeGrafter"/>
</dbReference>
<evidence type="ECO:0000256" key="9">
    <source>
        <dbReference type="ARBA" id="ARBA00023136"/>
    </source>
</evidence>
<dbReference type="AlphaFoldDB" id="A0A1S8SBE0"/>
<dbReference type="FunFam" id="3.40.50.300:FF:000094">
    <property type="entry name" value="GTPase Era"/>
    <property type="match status" value="1"/>
</dbReference>
<comment type="subcellular location">
    <subcellularLocation>
        <location evidence="10">Cytoplasm</location>
    </subcellularLocation>
    <subcellularLocation>
        <location evidence="10">Cell membrane</location>
        <topology evidence="10">Peripheral membrane protein</topology>
    </subcellularLocation>
</comment>
<dbReference type="CDD" id="cd04163">
    <property type="entry name" value="Era"/>
    <property type="match status" value="1"/>
</dbReference>
<dbReference type="GO" id="GO:0000028">
    <property type="term" value="P:ribosomal small subunit assembly"/>
    <property type="evidence" value="ECO:0007669"/>
    <property type="project" value="TreeGrafter"/>
</dbReference>
<dbReference type="Gene3D" id="3.40.50.300">
    <property type="entry name" value="P-loop containing nucleotide triphosphate hydrolases"/>
    <property type="match status" value="1"/>
</dbReference>
<protein>
    <recommendedName>
        <fullName evidence="2 10">GTPase Era</fullName>
    </recommendedName>
</protein>
<keyword evidence="7 10" id="KW-0694">RNA-binding</keyword>
<feature type="binding site" evidence="10">
    <location>
        <begin position="58"/>
        <end position="62"/>
    </location>
    <ligand>
        <name>GTP</name>
        <dbReference type="ChEBI" id="CHEBI:37565"/>
    </ligand>
</feature>
<feature type="binding site" evidence="10">
    <location>
        <begin position="11"/>
        <end position="18"/>
    </location>
    <ligand>
        <name>GTP</name>
        <dbReference type="ChEBI" id="CHEBI:37565"/>
    </ligand>
</feature>
<evidence type="ECO:0000256" key="3">
    <source>
        <dbReference type="ARBA" id="ARBA00022475"/>
    </source>
</evidence>
<evidence type="ECO:0000259" key="14">
    <source>
        <dbReference type="PROSITE" id="PS51713"/>
    </source>
</evidence>
<dbReference type="SUPFAM" id="SSF52540">
    <property type="entry name" value="P-loop containing nucleoside triphosphate hydrolases"/>
    <property type="match status" value="1"/>
</dbReference>
<evidence type="ECO:0000256" key="11">
    <source>
        <dbReference type="PROSITE-ProRule" id="PRU01050"/>
    </source>
</evidence>
<dbReference type="Proteomes" id="UP000190973">
    <property type="component" value="Unassembled WGS sequence"/>
</dbReference>
<reference evidence="16" key="4">
    <citation type="submission" date="2020-05" db="EMBL/GenBank/DDBJ databases">
        <authorList>
            <person name="Brown S."/>
            <person name="Huntemann M."/>
            <person name="Clum A."/>
            <person name="Spunde A."/>
            <person name="Palaniappan K."/>
            <person name="Ritter S."/>
            <person name="Mikhailova N."/>
            <person name="Chen I.-M."/>
            <person name="Stamatis D."/>
            <person name="Reddy T."/>
            <person name="O'Malley R."/>
            <person name="Daum C."/>
            <person name="Shapiro N."/>
            <person name="Ivanova N."/>
            <person name="Kyrpides N."/>
            <person name="Woyke T."/>
        </authorList>
    </citation>
    <scope>NUCLEOTIDE SEQUENCE</scope>
    <source>
        <strain evidence="16">DJ080</strain>
    </source>
</reference>
<comment type="caution">
    <text evidence="17">The sequence shown here is derived from an EMBL/GenBank/DDBJ whole genome shotgun (WGS) entry which is preliminary data.</text>
</comment>
<evidence type="ECO:0000256" key="2">
    <source>
        <dbReference type="ARBA" id="ARBA00020484"/>
    </source>
</evidence>
<evidence type="ECO:0000256" key="5">
    <source>
        <dbReference type="ARBA" id="ARBA00022730"/>
    </source>
</evidence>
<feature type="region of interest" description="G1" evidence="11">
    <location>
        <begin position="11"/>
        <end position="18"/>
    </location>
</feature>
<feature type="region of interest" description="G4" evidence="11">
    <location>
        <begin position="120"/>
        <end position="123"/>
    </location>
</feature>
<keyword evidence="4 10" id="KW-0690">Ribosome biogenesis</keyword>
<feature type="binding site" evidence="10">
    <location>
        <begin position="120"/>
        <end position="123"/>
    </location>
    <ligand>
        <name>GTP</name>
        <dbReference type="ChEBI" id="CHEBI:37565"/>
    </ligand>
</feature>
<dbReference type="PANTHER" id="PTHR42698">
    <property type="entry name" value="GTPASE ERA"/>
    <property type="match status" value="1"/>
</dbReference>
<evidence type="ECO:0000256" key="10">
    <source>
        <dbReference type="HAMAP-Rule" id="MF_00367"/>
    </source>
</evidence>
<dbReference type="PROSITE" id="PS51713">
    <property type="entry name" value="G_ERA"/>
    <property type="match status" value="1"/>
</dbReference>
<feature type="domain" description="KH type-2" evidence="13">
    <location>
        <begin position="201"/>
        <end position="278"/>
    </location>
</feature>
<evidence type="ECO:0000313" key="16">
    <source>
        <dbReference type="EMBL" id="NRT89518.1"/>
    </source>
</evidence>